<dbReference type="InterPro" id="IPR017871">
    <property type="entry name" value="ABC_transporter-like_CS"/>
</dbReference>
<dbReference type="PROSITE" id="PS00211">
    <property type="entry name" value="ABC_TRANSPORTER_1"/>
    <property type="match status" value="1"/>
</dbReference>
<feature type="domain" description="ABC transporter" evidence="4">
    <location>
        <begin position="3"/>
        <end position="234"/>
    </location>
</feature>
<keyword evidence="3" id="KW-0067">ATP-binding</keyword>
<dbReference type="GO" id="GO:0016887">
    <property type="term" value="F:ATP hydrolysis activity"/>
    <property type="evidence" value="ECO:0007669"/>
    <property type="project" value="InterPro"/>
</dbReference>
<dbReference type="SMART" id="SM00382">
    <property type="entry name" value="AAA"/>
    <property type="match status" value="1"/>
</dbReference>
<organism evidence="5 6">
    <name type="scientific">Melghirimyces profundicolus</name>
    <dbReference type="NCBI Taxonomy" id="1242148"/>
    <lineage>
        <taxon>Bacteria</taxon>
        <taxon>Bacillati</taxon>
        <taxon>Bacillota</taxon>
        <taxon>Bacilli</taxon>
        <taxon>Bacillales</taxon>
        <taxon>Thermoactinomycetaceae</taxon>
        <taxon>Melghirimyces</taxon>
    </lineage>
</organism>
<dbReference type="OrthoDB" id="18967at2"/>
<dbReference type="InterPro" id="IPR003439">
    <property type="entry name" value="ABC_transporter-like_ATP-bd"/>
</dbReference>
<keyword evidence="6" id="KW-1185">Reference proteome</keyword>
<dbReference type="GO" id="GO:0005524">
    <property type="term" value="F:ATP binding"/>
    <property type="evidence" value="ECO:0007669"/>
    <property type="project" value="UniProtKB-KW"/>
</dbReference>
<dbReference type="EMBL" id="QBKR01000003">
    <property type="protein sequence ID" value="PTX64331.1"/>
    <property type="molecule type" value="Genomic_DNA"/>
</dbReference>
<name>A0A2T6C7M8_9BACL</name>
<evidence type="ECO:0000256" key="2">
    <source>
        <dbReference type="ARBA" id="ARBA00022741"/>
    </source>
</evidence>
<dbReference type="InterPro" id="IPR003593">
    <property type="entry name" value="AAA+_ATPase"/>
</dbReference>
<dbReference type="SUPFAM" id="SSF52540">
    <property type="entry name" value="P-loop containing nucleoside triphosphate hydrolases"/>
    <property type="match status" value="1"/>
</dbReference>
<protein>
    <submittedName>
        <fullName evidence="5">ABC-type nitrate/sulfonate/bicarbonate transport system ATPase subunit</fullName>
    </submittedName>
</protein>
<keyword evidence="2" id="KW-0547">Nucleotide-binding</keyword>
<dbReference type="RefSeq" id="WP_108021895.1">
    <property type="nucleotide sequence ID" value="NZ_QBKR01000003.1"/>
</dbReference>
<evidence type="ECO:0000256" key="3">
    <source>
        <dbReference type="ARBA" id="ARBA00022840"/>
    </source>
</evidence>
<dbReference type="AlphaFoldDB" id="A0A2T6C7M8"/>
<sequence>MKLEMEALEQSYASPTGERRVIDRVDLKVEEGEFVSLIGPSGCGKSTLFNLVSGLERPLGGRIRKDGSDITGATGHVSYMPQKDCLFPWRTVVENASLAAEVAGKDKKKARERAERLLPVFGLEDFAGEYPARLSGGMRQRAALLRTVMADRDLWLLDEPMGALDALTRERIQDWLLQILSRFPRTVLFITHSVDEAVYLSDRVVVLTPRPARVKGELSITLPRPRTREQMTSEAFLQAKQWLWEKLHEDK</sequence>
<dbReference type="CDD" id="cd03293">
    <property type="entry name" value="ABC_NrtD_SsuB_transporters"/>
    <property type="match status" value="1"/>
</dbReference>
<dbReference type="Pfam" id="PF00005">
    <property type="entry name" value="ABC_tran"/>
    <property type="match status" value="1"/>
</dbReference>
<dbReference type="PANTHER" id="PTHR42788:SF2">
    <property type="entry name" value="ABC TRANSPORTER ATP-BINDING PROTEIN"/>
    <property type="match status" value="1"/>
</dbReference>
<comment type="caution">
    <text evidence="5">The sequence shown here is derived from an EMBL/GenBank/DDBJ whole genome shotgun (WGS) entry which is preliminary data.</text>
</comment>
<evidence type="ECO:0000313" key="5">
    <source>
        <dbReference type="EMBL" id="PTX64331.1"/>
    </source>
</evidence>
<gene>
    <name evidence="5" type="ORF">C8P63_103116</name>
</gene>
<dbReference type="PANTHER" id="PTHR42788">
    <property type="entry name" value="TAURINE IMPORT ATP-BINDING PROTEIN-RELATED"/>
    <property type="match status" value="1"/>
</dbReference>
<accession>A0A2T6C7M8</accession>
<dbReference type="Gene3D" id="3.40.50.300">
    <property type="entry name" value="P-loop containing nucleotide triphosphate hydrolases"/>
    <property type="match status" value="1"/>
</dbReference>
<proteinExistence type="predicted"/>
<evidence type="ECO:0000256" key="1">
    <source>
        <dbReference type="ARBA" id="ARBA00022448"/>
    </source>
</evidence>
<keyword evidence="1" id="KW-0813">Transport</keyword>
<evidence type="ECO:0000313" key="6">
    <source>
        <dbReference type="Proteomes" id="UP000244240"/>
    </source>
</evidence>
<reference evidence="5 6" key="1">
    <citation type="submission" date="2018-04" db="EMBL/GenBank/DDBJ databases">
        <title>Genomic Encyclopedia of Archaeal and Bacterial Type Strains, Phase II (KMG-II): from individual species to whole genera.</title>
        <authorList>
            <person name="Goeker M."/>
        </authorList>
    </citation>
    <scope>NUCLEOTIDE SEQUENCE [LARGE SCALE GENOMIC DNA]</scope>
    <source>
        <strain evidence="5 6">DSM 45787</strain>
    </source>
</reference>
<dbReference type="PROSITE" id="PS50893">
    <property type="entry name" value="ABC_TRANSPORTER_2"/>
    <property type="match status" value="1"/>
</dbReference>
<evidence type="ECO:0000259" key="4">
    <source>
        <dbReference type="PROSITE" id="PS50893"/>
    </source>
</evidence>
<dbReference type="InterPro" id="IPR050166">
    <property type="entry name" value="ABC_transporter_ATP-bind"/>
</dbReference>
<dbReference type="Proteomes" id="UP000244240">
    <property type="component" value="Unassembled WGS sequence"/>
</dbReference>
<dbReference type="InterPro" id="IPR027417">
    <property type="entry name" value="P-loop_NTPase"/>
</dbReference>